<proteinExistence type="predicted"/>
<name>X1E709_9ZZZZ</name>
<dbReference type="Gene3D" id="1.10.1220.10">
    <property type="entry name" value="Met repressor-like"/>
    <property type="match status" value="1"/>
</dbReference>
<comment type="caution">
    <text evidence="1">The sequence shown here is derived from an EMBL/GenBank/DDBJ whole genome shotgun (WGS) entry which is preliminary data.</text>
</comment>
<dbReference type="InterPro" id="IPR013321">
    <property type="entry name" value="Arc_rbn_hlx_hlx"/>
</dbReference>
<reference evidence="1" key="1">
    <citation type="journal article" date="2014" name="Front. Microbiol.">
        <title>High frequency of phylogenetically diverse reductive dehalogenase-homologous genes in deep subseafloor sedimentary metagenomes.</title>
        <authorList>
            <person name="Kawai M."/>
            <person name="Futagami T."/>
            <person name="Toyoda A."/>
            <person name="Takaki Y."/>
            <person name="Nishi S."/>
            <person name="Hori S."/>
            <person name="Arai W."/>
            <person name="Tsubouchi T."/>
            <person name="Morono Y."/>
            <person name="Uchiyama I."/>
            <person name="Ito T."/>
            <person name="Fujiyama A."/>
            <person name="Inagaki F."/>
            <person name="Takami H."/>
        </authorList>
    </citation>
    <scope>NUCLEOTIDE SEQUENCE</scope>
    <source>
        <strain evidence="1">Expedition CK06-06</strain>
    </source>
</reference>
<dbReference type="EMBL" id="BART01020516">
    <property type="protein sequence ID" value="GAH04443.1"/>
    <property type="molecule type" value="Genomic_DNA"/>
</dbReference>
<evidence type="ECO:0000313" key="1">
    <source>
        <dbReference type="EMBL" id="GAH04443.1"/>
    </source>
</evidence>
<accession>X1E709</accession>
<protein>
    <submittedName>
        <fullName evidence="1">Uncharacterized protein</fullName>
    </submittedName>
</protein>
<gene>
    <name evidence="1" type="ORF">S01H4_38102</name>
</gene>
<organism evidence="1">
    <name type="scientific">marine sediment metagenome</name>
    <dbReference type="NCBI Taxonomy" id="412755"/>
    <lineage>
        <taxon>unclassified sequences</taxon>
        <taxon>metagenomes</taxon>
        <taxon>ecological metagenomes</taxon>
    </lineage>
</organism>
<dbReference type="GO" id="GO:0006355">
    <property type="term" value="P:regulation of DNA-templated transcription"/>
    <property type="evidence" value="ECO:0007669"/>
    <property type="project" value="InterPro"/>
</dbReference>
<sequence>MAIPISTQTRSDINYEDNSYLDKSDVGNSLPYRSASPLLEMMEKWLDEQTALRASMIEGYRTMAAENLKLAEENMPIVLETWPQWE</sequence>
<dbReference type="AlphaFoldDB" id="X1E709"/>